<comment type="caution">
    <text evidence="2">The sequence shown here is derived from an EMBL/GenBank/DDBJ whole genome shotgun (WGS) entry which is preliminary data.</text>
</comment>
<evidence type="ECO:0000313" key="3">
    <source>
        <dbReference type="Proteomes" id="UP000230750"/>
    </source>
</evidence>
<proteinExistence type="predicted"/>
<sequence length="369" mass="41794">MILLQVQVNGALKMALVSVAWILLCFICIDNLPLCALATRIRSIQFEKVQGTAFAILGDRVDLSCGIDADNRIVTISNRTEDLVVHGNLMESIRDDDMLFQCNESTCTLTILKIERSHGGDYFCLYPFRYLTINVLYSPEPNSYPVCTSSFNTSLFFLREQFHFSCLSGEGNPPIKMTAYVHYVDGKIDRLSLDQTWITTNRSDHSVSLSYLPYLDSKFNHSIFVCHVTQQLPAPYQSYNKSCSFGPLVILPTFSVSIYPSRYRVNTNNNRENITLTCTSNVNDRSITAQQQITEQETAGGSDTYENSQFNYDQELYLVPGQNTGQEMAGDFEIYEDSQLNYDQELYLVPDQNTEQETAGNSDILKILN</sequence>
<dbReference type="InterPro" id="IPR036179">
    <property type="entry name" value="Ig-like_dom_sf"/>
</dbReference>
<dbReference type="Proteomes" id="UP000230750">
    <property type="component" value="Unassembled WGS sequence"/>
</dbReference>
<accession>A0A2G8JFF4</accession>
<gene>
    <name evidence="2" type="ORF">BSL78_28714</name>
</gene>
<protein>
    <recommendedName>
        <fullName evidence="4">Ig-like domain-containing protein</fullName>
    </recommendedName>
</protein>
<evidence type="ECO:0000313" key="2">
    <source>
        <dbReference type="EMBL" id="PIK34458.1"/>
    </source>
</evidence>
<dbReference type="SUPFAM" id="SSF48726">
    <property type="entry name" value="Immunoglobulin"/>
    <property type="match status" value="1"/>
</dbReference>
<dbReference type="AlphaFoldDB" id="A0A2G8JFF4"/>
<dbReference type="EMBL" id="MRZV01002166">
    <property type="protein sequence ID" value="PIK34458.1"/>
    <property type="molecule type" value="Genomic_DNA"/>
</dbReference>
<organism evidence="2 3">
    <name type="scientific">Stichopus japonicus</name>
    <name type="common">Sea cucumber</name>
    <dbReference type="NCBI Taxonomy" id="307972"/>
    <lineage>
        <taxon>Eukaryota</taxon>
        <taxon>Metazoa</taxon>
        <taxon>Echinodermata</taxon>
        <taxon>Eleutherozoa</taxon>
        <taxon>Echinozoa</taxon>
        <taxon>Holothuroidea</taxon>
        <taxon>Aspidochirotacea</taxon>
        <taxon>Aspidochirotida</taxon>
        <taxon>Stichopodidae</taxon>
        <taxon>Apostichopus</taxon>
    </lineage>
</organism>
<keyword evidence="1" id="KW-0472">Membrane</keyword>
<evidence type="ECO:0000256" key="1">
    <source>
        <dbReference type="SAM" id="Phobius"/>
    </source>
</evidence>
<feature type="transmembrane region" description="Helical" evidence="1">
    <location>
        <begin position="15"/>
        <end position="38"/>
    </location>
</feature>
<keyword evidence="1" id="KW-1133">Transmembrane helix</keyword>
<reference evidence="2 3" key="1">
    <citation type="journal article" date="2017" name="PLoS Biol.">
        <title>The sea cucumber genome provides insights into morphological evolution and visceral regeneration.</title>
        <authorList>
            <person name="Zhang X."/>
            <person name="Sun L."/>
            <person name="Yuan J."/>
            <person name="Sun Y."/>
            <person name="Gao Y."/>
            <person name="Zhang L."/>
            <person name="Li S."/>
            <person name="Dai H."/>
            <person name="Hamel J.F."/>
            <person name="Liu C."/>
            <person name="Yu Y."/>
            <person name="Liu S."/>
            <person name="Lin W."/>
            <person name="Guo K."/>
            <person name="Jin S."/>
            <person name="Xu P."/>
            <person name="Storey K.B."/>
            <person name="Huan P."/>
            <person name="Zhang T."/>
            <person name="Zhou Y."/>
            <person name="Zhang J."/>
            <person name="Lin C."/>
            <person name="Li X."/>
            <person name="Xing L."/>
            <person name="Huo D."/>
            <person name="Sun M."/>
            <person name="Wang L."/>
            <person name="Mercier A."/>
            <person name="Li F."/>
            <person name="Yang H."/>
            <person name="Xiang J."/>
        </authorList>
    </citation>
    <scope>NUCLEOTIDE SEQUENCE [LARGE SCALE GENOMIC DNA]</scope>
    <source>
        <strain evidence="2">Shaxun</strain>
        <tissue evidence="2">Muscle</tissue>
    </source>
</reference>
<evidence type="ECO:0008006" key="4">
    <source>
        <dbReference type="Google" id="ProtNLM"/>
    </source>
</evidence>
<keyword evidence="3" id="KW-1185">Reference proteome</keyword>
<keyword evidence="1" id="KW-0812">Transmembrane</keyword>
<name>A0A2G8JFF4_STIJA</name>